<comment type="caution">
    <text evidence="8">The sequence shown here is derived from an EMBL/GenBank/DDBJ whole genome shotgun (WGS) entry which is preliminary data.</text>
</comment>
<dbReference type="InterPro" id="IPR005829">
    <property type="entry name" value="Sugar_transporter_CS"/>
</dbReference>
<keyword evidence="2 6" id="KW-0812">Transmembrane</keyword>
<dbReference type="PROSITE" id="PS50850">
    <property type="entry name" value="MFS"/>
    <property type="match status" value="1"/>
</dbReference>
<evidence type="ECO:0000256" key="6">
    <source>
        <dbReference type="SAM" id="Phobius"/>
    </source>
</evidence>
<feature type="transmembrane region" description="Helical" evidence="6">
    <location>
        <begin position="73"/>
        <end position="95"/>
    </location>
</feature>
<dbReference type="InterPro" id="IPR036259">
    <property type="entry name" value="MFS_trans_sf"/>
</dbReference>
<sequence length="562" mass="59060">MSSSSRASTVSADEEKQKPTDTIPGEKWKPTRAFYVAFTALFVITLAASLTSTSLSIALPTIAKKLTLTNVEAFWLGTSTAITSTVIQPGCAPLADAVGRKAALSTAVAFLTIGSLLGTLATNGFVLMVVARCIQGLGIGAVTAVTEIIVTEVVPLRLRGKWLALISVAWAAGTVSGPLQGGLLAEATDWSWRLIFALIIPICILGLILCIFTLELPRRPASAEGGQTKAARQGLAEMDWIGFALFTASIVAILVPVTQARVVYPWSDYRTVVPLSLGCAGIVLFSLYEIFVASNPMLPFAGIFTDRSCVATFAGTALHGLVLWCLLYYVPLYYEAVQGFTPIQAGVAMLPETASLVPASVVTGLLITWTGAYRWAIWGGWAITTAGMGCLAFFLSVGTPTAQWVGLNLVVGLGTGMLFGAMGFAVQASVSSDHLAVAVTLFSFFRSLGAAVGVAVGGAIFQNELEARLLPARIILGGVAGSEGSNSLTLISGLQNMPDSPQKSVLVTAIAESLQKVWVAMCITSGVALVLCLCIRHFSLDVDLVGEASNRRSQKEEEEAII</sequence>
<keyword evidence="9" id="KW-1185">Reference proteome</keyword>
<reference evidence="8" key="2">
    <citation type="submission" date="2023-06" db="EMBL/GenBank/DDBJ databases">
        <authorList>
            <consortium name="Lawrence Berkeley National Laboratory"/>
            <person name="Haridas S."/>
            <person name="Hensen N."/>
            <person name="Bonometti L."/>
            <person name="Westerberg I."/>
            <person name="Brannstrom I.O."/>
            <person name="Guillou S."/>
            <person name="Cros-Aarteil S."/>
            <person name="Calhoun S."/>
            <person name="Kuo A."/>
            <person name="Mondo S."/>
            <person name="Pangilinan J."/>
            <person name="Riley R."/>
            <person name="LaButti K."/>
            <person name="Andreopoulos B."/>
            <person name="Lipzen A."/>
            <person name="Chen C."/>
            <person name="Yanf M."/>
            <person name="Daum C."/>
            <person name="Ng V."/>
            <person name="Clum A."/>
            <person name="Steindorff A."/>
            <person name="Ohm R."/>
            <person name="Martin F."/>
            <person name="Silar P."/>
            <person name="Natvig D."/>
            <person name="Lalanne C."/>
            <person name="Gautier V."/>
            <person name="Ament-velasquez S.L."/>
            <person name="Kruys A."/>
            <person name="Hutchinson M.I."/>
            <person name="Powell A.J."/>
            <person name="Barry K."/>
            <person name="Miller A.N."/>
            <person name="Grigoriev I.V."/>
            <person name="Debuchy R."/>
            <person name="Gladieux P."/>
            <person name="Thoren M.H."/>
            <person name="Johannesson H."/>
        </authorList>
    </citation>
    <scope>NUCLEOTIDE SEQUENCE</scope>
    <source>
        <strain evidence="8">CBS 232.78</strain>
    </source>
</reference>
<reference evidence="8" key="1">
    <citation type="journal article" date="2023" name="Mol. Phylogenet. Evol.">
        <title>Genome-scale phylogeny and comparative genomics of the fungal order Sordariales.</title>
        <authorList>
            <person name="Hensen N."/>
            <person name="Bonometti L."/>
            <person name="Westerberg I."/>
            <person name="Brannstrom I.O."/>
            <person name="Guillou S."/>
            <person name="Cros-Aarteil S."/>
            <person name="Calhoun S."/>
            <person name="Haridas S."/>
            <person name="Kuo A."/>
            <person name="Mondo S."/>
            <person name="Pangilinan J."/>
            <person name="Riley R."/>
            <person name="LaButti K."/>
            <person name="Andreopoulos B."/>
            <person name="Lipzen A."/>
            <person name="Chen C."/>
            <person name="Yan M."/>
            <person name="Daum C."/>
            <person name="Ng V."/>
            <person name="Clum A."/>
            <person name="Steindorff A."/>
            <person name="Ohm R.A."/>
            <person name="Martin F."/>
            <person name="Silar P."/>
            <person name="Natvig D.O."/>
            <person name="Lalanne C."/>
            <person name="Gautier V."/>
            <person name="Ament-Velasquez S.L."/>
            <person name="Kruys A."/>
            <person name="Hutchinson M.I."/>
            <person name="Powell A.J."/>
            <person name="Barry K."/>
            <person name="Miller A.N."/>
            <person name="Grigoriev I.V."/>
            <person name="Debuchy R."/>
            <person name="Gladieux P."/>
            <person name="Hiltunen Thoren M."/>
            <person name="Johannesson H."/>
        </authorList>
    </citation>
    <scope>NUCLEOTIDE SEQUENCE</scope>
    <source>
        <strain evidence="8">CBS 232.78</strain>
    </source>
</reference>
<feature type="compositionally biased region" description="Basic and acidic residues" evidence="5">
    <location>
        <begin position="13"/>
        <end position="25"/>
    </location>
</feature>
<feature type="transmembrane region" description="Helical" evidence="6">
    <location>
        <begin position="436"/>
        <end position="461"/>
    </location>
</feature>
<feature type="transmembrane region" description="Helical" evidence="6">
    <location>
        <begin position="235"/>
        <end position="255"/>
    </location>
</feature>
<evidence type="ECO:0000313" key="9">
    <source>
        <dbReference type="Proteomes" id="UP001285441"/>
    </source>
</evidence>
<feature type="transmembrane region" description="Helical" evidence="6">
    <location>
        <begin position="190"/>
        <end position="214"/>
    </location>
</feature>
<dbReference type="PRINTS" id="PR01036">
    <property type="entry name" value="TCRTETB"/>
</dbReference>
<proteinExistence type="predicted"/>
<dbReference type="InterPro" id="IPR020846">
    <property type="entry name" value="MFS_dom"/>
</dbReference>
<keyword evidence="3 6" id="KW-1133">Transmembrane helix</keyword>
<dbReference type="GO" id="GO:0005886">
    <property type="term" value="C:plasma membrane"/>
    <property type="evidence" value="ECO:0007669"/>
    <property type="project" value="TreeGrafter"/>
</dbReference>
<evidence type="ECO:0000259" key="7">
    <source>
        <dbReference type="PROSITE" id="PS50850"/>
    </source>
</evidence>
<dbReference type="Pfam" id="PF07690">
    <property type="entry name" value="MFS_1"/>
    <property type="match status" value="1"/>
</dbReference>
<feature type="transmembrane region" description="Helical" evidence="6">
    <location>
        <begin position="310"/>
        <end position="330"/>
    </location>
</feature>
<dbReference type="PROSITE" id="PS00217">
    <property type="entry name" value="SUGAR_TRANSPORT_2"/>
    <property type="match status" value="1"/>
</dbReference>
<dbReference type="InterPro" id="IPR011701">
    <property type="entry name" value="MFS"/>
</dbReference>
<feature type="domain" description="Major facilitator superfamily (MFS) profile" evidence="7">
    <location>
        <begin position="33"/>
        <end position="495"/>
    </location>
</feature>
<evidence type="ECO:0000256" key="1">
    <source>
        <dbReference type="ARBA" id="ARBA00004141"/>
    </source>
</evidence>
<dbReference type="Gene3D" id="1.20.1250.20">
    <property type="entry name" value="MFS general substrate transporter like domains"/>
    <property type="match status" value="1"/>
</dbReference>
<feature type="region of interest" description="Disordered" evidence="5">
    <location>
        <begin position="1"/>
        <end position="25"/>
    </location>
</feature>
<evidence type="ECO:0000256" key="4">
    <source>
        <dbReference type="ARBA" id="ARBA00023136"/>
    </source>
</evidence>
<dbReference type="Proteomes" id="UP001285441">
    <property type="component" value="Unassembled WGS sequence"/>
</dbReference>
<accession>A0AAE0K9E3</accession>
<keyword evidence="4 6" id="KW-0472">Membrane</keyword>
<gene>
    <name evidence="8" type="ORF">B0H63DRAFT_497017</name>
</gene>
<dbReference type="SUPFAM" id="SSF103473">
    <property type="entry name" value="MFS general substrate transporter"/>
    <property type="match status" value="1"/>
</dbReference>
<dbReference type="PANTHER" id="PTHR23501">
    <property type="entry name" value="MAJOR FACILITATOR SUPERFAMILY"/>
    <property type="match status" value="1"/>
</dbReference>
<feature type="transmembrane region" description="Helical" evidence="6">
    <location>
        <begin position="127"/>
        <end position="150"/>
    </location>
</feature>
<feature type="transmembrane region" description="Helical" evidence="6">
    <location>
        <begin position="162"/>
        <end position="184"/>
    </location>
</feature>
<feature type="compositionally biased region" description="Low complexity" evidence="5">
    <location>
        <begin position="1"/>
        <end position="11"/>
    </location>
</feature>
<comment type="subcellular location">
    <subcellularLocation>
        <location evidence="1">Membrane</location>
        <topology evidence="1">Multi-pass membrane protein</topology>
    </subcellularLocation>
</comment>
<dbReference type="GO" id="GO:0022857">
    <property type="term" value="F:transmembrane transporter activity"/>
    <property type="evidence" value="ECO:0007669"/>
    <property type="project" value="InterPro"/>
</dbReference>
<dbReference type="PANTHER" id="PTHR23501:SF59">
    <property type="entry name" value="MAJOR FACILITATOR SUPERFAMILY (MFS) PROFILE DOMAIN-CONTAINING PROTEIN-RELATED"/>
    <property type="match status" value="1"/>
</dbReference>
<dbReference type="EMBL" id="JAULSW010000008">
    <property type="protein sequence ID" value="KAK3372573.1"/>
    <property type="molecule type" value="Genomic_DNA"/>
</dbReference>
<feature type="transmembrane region" description="Helical" evidence="6">
    <location>
        <begin position="275"/>
        <end position="298"/>
    </location>
</feature>
<evidence type="ECO:0000313" key="8">
    <source>
        <dbReference type="EMBL" id="KAK3372573.1"/>
    </source>
</evidence>
<feature type="transmembrane region" description="Helical" evidence="6">
    <location>
        <begin position="407"/>
        <end position="430"/>
    </location>
</feature>
<organism evidence="8 9">
    <name type="scientific">Podospora didyma</name>
    <dbReference type="NCBI Taxonomy" id="330526"/>
    <lineage>
        <taxon>Eukaryota</taxon>
        <taxon>Fungi</taxon>
        <taxon>Dikarya</taxon>
        <taxon>Ascomycota</taxon>
        <taxon>Pezizomycotina</taxon>
        <taxon>Sordariomycetes</taxon>
        <taxon>Sordariomycetidae</taxon>
        <taxon>Sordariales</taxon>
        <taxon>Podosporaceae</taxon>
        <taxon>Podospora</taxon>
    </lineage>
</organism>
<feature type="transmembrane region" description="Helical" evidence="6">
    <location>
        <begin position="33"/>
        <end position="53"/>
    </location>
</feature>
<evidence type="ECO:0000256" key="2">
    <source>
        <dbReference type="ARBA" id="ARBA00022692"/>
    </source>
</evidence>
<name>A0AAE0K9E3_9PEZI</name>
<feature type="transmembrane region" description="Helical" evidence="6">
    <location>
        <begin position="102"/>
        <end position="121"/>
    </location>
</feature>
<evidence type="ECO:0000256" key="5">
    <source>
        <dbReference type="SAM" id="MobiDB-lite"/>
    </source>
</evidence>
<feature type="transmembrane region" description="Helical" evidence="6">
    <location>
        <begin position="517"/>
        <end position="538"/>
    </location>
</feature>
<dbReference type="AlphaFoldDB" id="A0AAE0K9E3"/>
<evidence type="ECO:0000256" key="3">
    <source>
        <dbReference type="ARBA" id="ARBA00022989"/>
    </source>
</evidence>
<feature type="transmembrane region" description="Helical" evidence="6">
    <location>
        <begin position="375"/>
        <end position="395"/>
    </location>
</feature>
<protein>
    <submittedName>
        <fullName evidence="8">Major facilitator superfamily domain-containing protein</fullName>
    </submittedName>
</protein>